<dbReference type="InterPro" id="IPR013842">
    <property type="entry name" value="LepA_CTD"/>
</dbReference>
<feature type="non-terminal residue" evidence="2">
    <location>
        <position position="1"/>
    </location>
</feature>
<evidence type="ECO:0000313" key="2">
    <source>
        <dbReference type="EMBL" id="CAE7842230.1"/>
    </source>
</evidence>
<accession>A0A812ZVE8</accession>
<sequence>VGVRLNNEHVDALSFFALRAKAPEVSRKYLEKLEKVIPAQLFDIGIQAVVGGKVVAK</sequence>
<gene>
    <name evidence="2" type="primary">lepA</name>
    <name evidence="2" type="ORF">SNEC2469_LOCUS25596</name>
</gene>
<protein>
    <submittedName>
        <fullName evidence="2">LepA protein</fullName>
    </submittedName>
</protein>
<name>A0A812ZVE8_9DINO</name>
<proteinExistence type="predicted"/>
<feature type="non-terminal residue" evidence="2">
    <location>
        <position position="57"/>
    </location>
</feature>
<organism evidence="2 3">
    <name type="scientific">Symbiodinium necroappetens</name>
    <dbReference type="NCBI Taxonomy" id="1628268"/>
    <lineage>
        <taxon>Eukaryota</taxon>
        <taxon>Sar</taxon>
        <taxon>Alveolata</taxon>
        <taxon>Dinophyceae</taxon>
        <taxon>Suessiales</taxon>
        <taxon>Symbiodiniaceae</taxon>
        <taxon>Symbiodinium</taxon>
    </lineage>
</organism>
<feature type="domain" description="GTP-binding protein LepA C-terminal" evidence="1">
    <location>
        <begin position="5"/>
        <end position="57"/>
    </location>
</feature>
<evidence type="ECO:0000259" key="1">
    <source>
        <dbReference type="Pfam" id="PF06421"/>
    </source>
</evidence>
<evidence type="ECO:0000313" key="3">
    <source>
        <dbReference type="Proteomes" id="UP000601435"/>
    </source>
</evidence>
<dbReference type="InterPro" id="IPR038363">
    <property type="entry name" value="LepA_C_sf"/>
</dbReference>
<dbReference type="AlphaFoldDB" id="A0A812ZVE8"/>
<dbReference type="OrthoDB" id="1074at2759"/>
<keyword evidence="3" id="KW-1185">Reference proteome</keyword>
<dbReference type="Gene3D" id="3.30.70.2570">
    <property type="entry name" value="Elongation factor 4, C-terminal domain"/>
    <property type="match status" value="1"/>
</dbReference>
<dbReference type="Proteomes" id="UP000601435">
    <property type="component" value="Unassembled WGS sequence"/>
</dbReference>
<reference evidence="2" key="1">
    <citation type="submission" date="2021-02" db="EMBL/GenBank/DDBJ databases">
        <authorList>
            <person name="Dougan E. K."/>
            <person name="Rhodes N."/>
            <person name="Thang M."/>
            <person name="Chan C."/>
        </authorList>
    </citation>
    <scope>NUCLEOTIDE SEQUENCE</scope>
</reference>
<dbReference type="Pfam" id="PF06421">
    <property type="entry name" value="LepA_C"/>
    <property type="match status" value="1"/>
</dbReference>
<comment type="caution">
    <text evidence="2">The sequence shown here is derived from an EMBL/GenBank/DDBJ whole genome shotgun (WGS) entry which is preliminary data.</text>
</comment>
<dbReference type="EMBL" id="CAJNJA010050686">
    <property type="protein sequence ID" value="CAE7842230.1"/>
    <property type="molecule type" value="Genomic_DNA"/>
</dbReference>